<dbReference type="AlphaFoldDB" id="A0A841PNB2"/>
<gene>
    <name evidence="2" type="ORF">HNR44_002222</name>
</gene>
<dbReference type="EMBL" id="JACHHJ010000003">
    <property type="protein sequence ID" value="MBB6450239.1"/>
    <property type="molecule type" value="Genomic_DNA"/>
</dbReference>
<comment type="caution">
    <text evidence="2">The sequence shown here is derived from an EMBL/GenBank/DDBJ whole genome shotgun (WGS) entry which is preliminary data.</text>
</comment>
<evidence type="ECO:0000313" key="2">
    <source>
        <dbReference type="EMBL" id="MBB6450239.1"/>
    </source>
</evidence>
<proteinExistence type="predicted"/>
<keyword evidence="3" id="KW-1185">Reference proteome</keyword>
<name>A0A841PNB2_9BACL</name>
<dbReference type="Pfam" id="PF10011">
    <property type="entry name" value="DUF2254"/>
    <property type="match status" value="1"/>
</dbReference>
<protein>
    <submittedName>
        <fullName evidence="2">Putative membrane protein</fullName>
    </submittedName>
</protein>
<dbReference type="InterPro" id="IPR018723">
    <property type="entry name" value="DUF2254_membrane"/>
</dbReference>
<keyword evidence="1" id="KW-0812">Transmembrane</keyword>
<feature type="transmembrane region" description="Helical" evidence="1">
    <location>
        <begin position="109"/>
        <end position="129"/>
    </location>
</feature>
<keyword evidence="1" id="KW-0472">Membrane</keyword>
<feature type="transmembrane region" description="Helical" evidence="1">
    <location>
        <begin position="135"/>
        <end position="157"/>
    </location>
</feature>
<accession>A0A841PNB2</accession>
<dbReference type="Proteomes" id="UP000568839">
    <property type="component" value="Unassembled WGS sequence"/>
</dbReference>
<feature type="transmembrane region" description="Helical" evidence="1">
    <location>
        <begin position="12"/>
        <end position="31"/>
    </location>
</feature>
<organism evidence="2 3">
    <name type="scientific">Geomicrobium halophilum</name>
    <dbReference type="NCBI Taxonomy" id="549000"/>
    <lineage>
        <taxon>Bacteria</taxon>
        <taxon>Bacillati</taxon>
        <taxon>Bacillota</taxon>
        <taxon>Bacilli</taxon>
        <taxon>Bacillales</taxon>
        <taxon>Geomicrobium</taxon>
    </lineage>
</organism>
<feature type="transmembrane region" description="Helical" evidence="1">
    <location>
        <begin position="62"/>
        <end position="88"/>
    </location>
</feature>
<evidence type="ECO:0000313" key="3">
    <source>
        <dbReference type="Proteomes" id="UP000568839"/>
    </source>
</evidence>
<reference evidence="2 3" key="1">
    <citation type="submission" date="2020-08" db="EMBL/GenBank/DDBJ databases">
        <title>Genomic Encyclopedia of Type Strains, Phase IV (KMG-IV): sequencing the most valuable type-strain genomes for metagenomic binning, comparative biology and taxonomic classification.</title>
        <authorList>
            <person name="Goeker M."/>
        </authorList>
    </citation>
    <scope>NUCLEOTIDE SEQUENCE [LARGE SCALE GENOMIC DNA]</scope>
    <source>
        <strain evidence="2 3">DSM 21769</strain>
    </source>
</reference>
<dbReference type="RefSeq" id="WP_184404299.1">
    <property type="nucleotide sequence ID" value="NZ_JACHHJ010000003.1"/>
</dbReference>
<evidence type="ECO:0000256" key="1">
    <source>
        <dbReference type="SAM" id="Phobius"/>
    </source>
</evidence>
<keyword evidence="1" id="KW-1133">Transmembrane helix</keyword>
<sequence>MKRTKLWIMIQQSFWFLPVIYGIISIVLAIASTQIDFSFTEDELKTIAPAVLVPDTDLGVELLSTLTTVTLTMTTITFSTIMVVLTTFSSQFSPRTLQNFISDRKTQHILAIFIGGFIYHLVAFLQLRSPGNESILLTPVLAGVIAIIGVAAFVYFINHVAKFIQVNNLINRLTKEALTTIGRLNDDVRRYQKDPRQNDFSNINSQQEEGKITAKHAGYINLIDFSMLMNYIEQDNITVRMNVYVGDFVVTGMTLLTYYQAPDHPITNTEKYRACVKVGTERTGVQDIEFSIQKIVEIALRAISPSTNDPHTAINCINRIGEIFIKLGNKEWLQPELYDSQQQQRLTIKHPDFSYYLYKAFFQIRHYGNEDVSVTTAILNVLKLIAANTPSNLQETIWKFAMYVYEGLNKEVLLSLDKSYLKSELYQIAEVTSHDVPESVTDD</sequence>